<dbReference type="Ensembl" id="ENSCINT00000011117.3">
    <property type="protein sequence ID" value="ENSCINP00000011117.3"/>
    <property type="gene ID" value="ENSCING00000005404.3"/>
</dbReference>
<reference evidence="2" key="3">
    <citation type="submission" date="2025-08" db="UniProtKB">
        <authorList>
            <consortium name="Ensembl"/>
        </authorList>
    </citation>
    <scope>IDENTIFICATION</scope>
</reference>
<dbReference type="EMBL" id="EAAA01002669">
    <property type="status" value="NOT_ANNOTATED_CDS"/>
    <property type="molecule type" value="Genomic_DNA"/>
</dbReference>
<evidence type="ECO:0000256" key="1">
    <source>
        <dbReference type="SAM" id="MobiDB-lite"/>
    </source>
</evidence>
<reference evidence="2" key="4">
    <citation type="submission" date="2025-09" db="UniProtKB">
        <authorList>
            <consortium name="Ensembl"/>
        </authorList>
    </citation>
    <scope>IDENTIFICATION</scope>
</reference>
<accession>F6Z9Y4</accession>
<dbReference type="AlphaFoldDB" id="F6Z9Y4"/>
<feature type="compositionally biased region" description="Basic and acidic residues" evidence="1">
    <location>
        <begin position="74"/>
        <end position="124"/>
    </location>
</feature>
<dbReference type="GeneTree" id="ENSGT00530000069252"/>
<name>F6Z9Y4_CIOIN</name>
<sequence>MKIMGHDLRIDDVINSDVINPDVTNDERCDVTEHKTLQNRIEMRPLNLSQMTRRNGRKRNTPQKAVLSDVKDEFPNSELHPEQHPELHPDLSEVNSEKKQEEKTASILEHYRSFMQRKGGDSEVKKKKPRLSKTGSSGPESAADDNEWNNLSMIPRNEQDAGSMASLWSDTIGNGGALNGLIPERTMRQNNWAIKVWRDWAMTRNRKPETKFERFSEAPVDIR</sequence>
<reference evidence="2" key="2">
    <citation type="journal article" date="2008" name="Genome Biol.">
        <title>Improved genome assembly and evidence-based global gene model set for the chordate Ciona intestinalis: new insight into intron and operon populations.</title>
        <authorList>
            <person name="Satou Y."/>
            <person name="Mineta K."/>
            <person name="Ogasawara M."/>
            <person name="Sasakura Y."/>
            <person name="Shoguchi E."/>
            <person name="Ueno K."/>
            <person name="Yamada L."/>
            <person name="Matsumoto J."/>
            <person name="Wasserscheid J."/>
            <person name="Dewar K."/>
            <person name="Wiley G.B."/>
            <person name="Macmil S.L."/>
            <person name="Roe B.A."/>
            <person name="Zeller R.W."/>
            <person name="Hastings K.E."/>
            <person name="Lemaire P."/>
            <person name="Lindquist E."/>
            <person name="Endo T."/>
            <person name="Hotta K."/>
            <person name="Inaba K."/>
        </authorList>
    </citation>
    <scope>NUCLEOTIDE SEQUENCE [LARGE SCALE GENOMIC DNA]</scope>
    <source>
        <strain evidence="2">wild type</strain>
    </source>
</reference>
<dbReference type="InParanoid" id="F6Z9Y4"/>
<dbReference type="HOGENOM" id="CLU_1242562_0_0_1"/>
<proteinExistence type="predicted"/>
<evidence type="ECO:0000313" key="3">
    <source>
        <dbReference type="Proteomes" id="UP000008144"/>
    </source>
</evidence>
<evidence type="ECO:0000313" key="2">
    <source>
        <dbReference type="Ensembl" id="ENSCINP00000011117.3"/>
    </source>
</evidence>
<protein>
    <submittedName>
        <fullName evidence="2">Uncharacterized protein</fullName>
    </submittedName>
</protein>
<dbReference type="Proteomes" id="UP000008144">
    <property type="component" value="Chromosome 8"/>
</dbReference>
<keyword evidence="3" id="KW-1185">Reference proteome</keyword>
<feature type="region of interest" description="Disordered" evidence="1">
    <location>
        <begin position="74"/>
        <end position="147"/>
    </location>
</feature>
<reference evidence="3" key="1">
    <citation type="journal article" date="2002" name="Science">
        <title>The draft genome of Ciona intestinalis: insights into chordate and vertebrate origins.</title>
        <authorList>
            <person name="Dehal P."/>
            <person name="Satou Y."/>
            <person name="Campbell R.K."/>
            <person name="Chapman J."/>
            <person name="Degnan B."/>
            <person name="De Tomaso A."/>
            <person name="Davidson B."/>
            <person name="Di Gregorio A."/>
            <person name="Gelpke M."/>
            <person name="Goodstein D.M."/>
            <person name="Harafuji N."/>
            <person name="Hastings K.E."/>
            <person name="Ho I."/>
            <person name="Hotta K."/>
            <person name="Huang W."/>
            <person name="Kawashima T."/>
            <person name="Lemaire P."/>
            <person name="Martinez D."/>
            <person name="Meinertzhagen I.A."/>
            <person name="Necula S."/>
            <person name="Nonaka M."/>
            <person name="Putnam N."/>
            <person name="Rash S."/>
            <person name="Saiga H."/>
            <person name="Satake M."/>
            <person name="Terry A."/>
            <person name="Yamada L."/>
            <person name="Wang H.G."/>
            <person name="Awazu S."/>
            <person name="Azumi K."/>
            <person name="Boore J."/>
            <person name="Branno M."/>
            <person name="Chin-Bow S."/>
            <person name="DeSantis R."/>
            <person name="Doyle S."/>
            <person name="Francino P."/>
            <person name="Keys D.N."/>
            <person name="Haga S."/>
            <person name="Hayashi H."/>
            <person name="Hino K."/>
            <person name="Imai K.S."/>
            <person name="Inaba K."/>
            <person name="Kano S."/>
            <person name="Kobayashi K."/>
            <person name="Kobayashi M."/>
            <person name="Lee B.I."/>
            <person name="Makabe K.W."/>
            <person name="Manohar C."/>
            <person name="Matassi G."/>
            <person name="Medina M."/>
            <person name="Mochizuki Y."/>
            <person name="Mount S."/>
            <person name="Morishita T."/>
            <person name="Miura S."/>
            <person name="Nakayama A."/>
            <person name="Nishizaka S."/>
            <person name="Nomoto H."/>
            <person name="Ohta F."/>
            <person name="Oishi K."/>
            <person name="Rigoutsos I."/>
            <person name="Sano M."/>
            <person name="Sasaki A."/>
            <person name="Sasakura Y."/>
            <person name="Shoguchi E."/>
            <person name="Shin-i T."/>
            <person name="Spagnuolo A."/>
            <person name="Stainier D."/>
            <person name="Suzuki M.M."/>
            <person name="Tassy O."/>
            <person name="Takatori N."/>
            <person name="Tokuoka M."/>
            <person name="Yagi K."/>
            <person name="Yoshizaki F."/>
            <person name="Wada S."/>
            <person name="Zhang C."/>
            <person name="Hyatt P.D."/>
            <person name="Larimer F."/>
            <person name="Detter C."/>
            <person name="Doggett N."/>
            <person name="Glavina T."/>
            <person name="Hawkins T."/>
            <person name="Richardson P."/>
            <person name="Lucas S."/>
            <person name="Kohara Y."/>
            <person name="Levine M."/>
            <person name="Satoh N."/>
            <person name="Rokhsar D.S."/>
        </authorList>
    </citation>
    <scope>NUCLEOTIDE SEQUENCE [LARGE SCALE GENOMIC DNA]</scope>
</reference>
<organism evidence="2 3">
    <name type="scientific">Ciona intestinalis</name>
    <name type="common">Transparent sea squirt</name>
    <name type="synonym">Ascidia intestinalis</name>
    <dbReference type="NCBI Taxonomy" id="7719"/>
    <lineage>
        <taxon>Eukaryota</taxon>
        <taxon>Metazoa</taxon>
        <taxon>Chordata</taxon>
        <taxon>Tunicata</taxon>
        <taxon>Ascidiacea</taxon>
        <taxon>Phlebobranchia</taxon>
        <taxon>Cionidae</taxon>
        <taxon>Ciona</taxon>
    </lineage>
</organism>